<dbReference type="Proteomes" id="UP000070544">
    <property type="component" value="Unassembled WGS sequence"/>
</dbReference>
<dbReference type="EMBL" id="KQ965787">
    <property type="protein sequence ID" value="KXS12543.1"/>
    <property type="molecule type" value="Genomic_DNA"/>
</dbReference>
<proteinExistence type="predicted"/>
<name>A0A139A835_GONPJ</name>
<dbReference type="AlphaFoldDB" id="A0A139A835"/>
<keyword evidence="3" id="KW-1185">Reference proteome</keyword>
<evidence type="ECO:0000313" key="2">
    <source>
        <dbReference type="EMBL" id="KXS12543.1"/>
    </source>
</evidence>
<sequence length="230" mass="25356">GLEDEELPRTLAPSFYQDLPGLTKEQNASLKLAVQRYNAQAFLRLARHIFPQSDLFHSETLLSSLLLDLNPPKADLLPFVSAILASFRGNVRSRIALGLVRGLRAAGALSPRELFWTLDGGATRPRDGRPEPHSCALPRLAHPEPGVPTPRLSCPPALLDCNLPPRHGQPQLPPPQRGVHSRQGARPLRQAARRGGSTGRCARVWTGTAGRHGARRGRPDWEDAGWWGWW</sequence>
<feature type="non-terminal residue" evidence="2">
    <location>
        <position position="1"/>
    </location>
</feature>
<gene>
    <name evidence="2" type="ORF">M427DRAFT_59488</name>
</gene>
<accession>A0A139A835</accession>
<reference evidence="2 3" key="1">
    <citation type="journal article" date="2015" name="Genome Biol. Evol.">
        <title>Phylogenomic analyses indicate that early fungi evolved digesting cell walls of algal ancestors of land plants.</title>
        <authorList>
            <person name="Chang Y."/>
            <person name="Wang S."/>
            <person name="Sekimoto S."/>
            <person name="Aerts A.L."/>
            <person name="Choi C."/>
            <person name="Clum A."/>
            <person name="LaButti K.M."/>
            <person name="Lindquist E.A."/>
            <person name="Yee Ngan C."/>
            <person name="Ohm R.A."/>
            <person name="Salamov A.A."/>
            <person name="Grigoriev I.V."/>
            <person name="Spatafora J.W."/>
            <person name="Berbee M.L."/>
        </authorList>
    </citation>
    <scope>NUCLEOTIDE SEQUENCE [LARGE SCALE GENOMIC DNA]</scope>
    <source>
        <strain evidence="2 3">JEL478</strain>
    </source>
</reference>
<protein>
    <submittedName>
        <fullName evidence="2">Uncharacterized protein</fullName>
    </submittedName>
</protein>
<feature type="region of interest" description="Disordered" evidence="1">
    <location>
        <begin position="164"/>
        <end position="200"/>
    </location>
</feature>
<organism evidence="2 3">
    <name type="scientific">Gonapodya prolifera (strain JEL478)</name>
    <name type="common">Monoblepharis prolifera</name>
    <dbReference type="NCBI Taxonomy" id="1344416"/>
    <lineage>
        <taxon>Eukaryota</taxon>
        <taxon>Fungi</taxon>
        <taxon>Fungi incertae sedis</taxon>
        <taxon>Chytridiomycota</taxon>
        <taxon>Chytridiomycota incertae sedis</taxon>
        <taxon>Monoblepharidomycetes</taxon>
        <taxon>Monoblepharidales</taxon>
        <taxon>Gonapodyaceae</taxon>
        <taxon>Gonapodya</taxon>
    </lineage>
</organism>
<evidence type="ECO:0000256" key="1">
    <source>
        <dbReference type="SAM" id="MobiDB-lite"/>
    </source>
</evidence>
<evidence type="ECO:0000313" key="3">
    <source>
        <dbReference type="Proteomes" id="UP000070544"/>
    </source>
</evidence>